<proteinExistence type="inferred from homology"/>
<sequence>MEKYIISEKKDIGLRVDQYLRSKLSNIPDSLLYKTFRKKDIKINGKRVLPGYKLSINDRIEVFISENVIKDIEKQYSHSKEFSILYEDENIMLVDKKQGIVCHEDTDGTTQTLISSVHAYLVKTMGDLQYPPELCNRIDRNTGGIVIIAKNPESKQILVEKIKIHEVKKSYLCVVHGVPKIKRGRLENQIFKDSVKKISYIMDRKEKKTRTAITDYKVLAYNKGISLLECNLITGRMHQIRAQLANEGHSIIGDLKYGNNSININFKEKKQLLYSYKLKFDFSTDAGKLNYLKDQFFIVLNIEFLKKYFPEVNL</sequence>
<evidence type="ECO:0000256" key="5">
    <source>
        <dbReference type="PROSITE-ProRule" id="PRU00182"/>
    </source>
</evidence>
<comment type="function">
    <text evidence="6">Responsible for synthesis of pseudouridine from uracil.</text>
</comment>
<dbReference type="CDD" id="cd02869">
    <property type="entry name" value="PseudoU_synth_RluA_like"/>
    <property type="match status" value="1"/>
</dbReference>
<evidence type="ECO:0000259" key="7">
    <source>
        <dbReference type="Pfam" id="PF00849"/>
    </source>
</evidence>
<keyword evidence="9" id="KW-1185">Reference proteome</keyword>
<dbReference type="PANTHER" id="PTHR21600">
    <property type="entry name" value="MITOCHONDRIAL RNA PSEUDOURIDINE SYNTHASE"/>
    <property type="match status" value="1"/>
</dbReference>
<dbReference type="Pfam" id="PF00849">
    <property type="entry name" value="PseudoU_synth_2"/>
    <property type="match status" value="1"/>
</dbReference>
<name>A0A3S1DKR2_9BACL</name>
<dbReference type="InterPro" id="IPR020103">
    <property type="entry name" value="PsdUridine_synth_cat_dom_sf"/>
</dbReference>
<evidence type="ECO:0000313" key="8">
    <source>
        <dbReference type="EMBL" id="RUT40328.1"/>
    </source>
</evidence>
<dbReference type="RefSeq" id="WP_127194826.1">
    <property type="nucleotide sequence ID" value="NZ_RZNY01000038.1"/>
</dbReference>
<dbReference type="OrthoDB" id="9773999at2"/>
<keyword evidence="5" id="KW-0694">RNA-binding</keyword>
<evidence type="ECO:0000256" key="4">
    <source>
        <dbReference type="PIRSR" id="PIRSR606225-1"/>
    </source>
</evidence>
<evidence type="ECO:0000313" key="9">
    <source>
        <dbReference type="Proteomes" id="UP000279446"/>
    </source>
</evidence>
<comment type="caution">
    <text evidence="8">The sequence shown here is derived from an EMBL/GenBank/DDBJ whole genome shotgun (WGS) entry which is preliminary data.</text>
</comment>
<comment type="catalytic activity">
    <reaction evidence="1 6">
        <text>a uridine in RNA = a pseudouridine in RNA</text>
        <dbReference type="Rhea" id="RHEA:48348"/>
        <dbReference type="Rhea" id="RHEA-COMP:12068"/>
        <dbReference type="Rhea" id="RHEA-COMP:12069"/>
        <dbReference type="ChEBI" id="CHEBI:65314"/>
        <dbReference type="ChEBI" id="CHEBI:65315"/>
    </reaction>
</comment>
<evidence type="ECO:0000256" key="3">
    <source>
        <dbReference type="ARBA" id="ARBA00023235"/>
    </source>
</evidence>
<feature type="active site" evidence="4">
    <location>
        <position position="139"/>
    </location>
</feature>
<gene>
    <name evidence="8" type="ORF">EJP82_25245</name>
</gene>
<dbReference type="GO" id="GO:0003723">
    <property type="term" value="F:RNA binding"/>
    <property type="evidence" value="ECO:0007669"/>
    <property type="project" value="UniProtKB-KW"/>
</dbReference>
<dbReference type="GO" id="GO:0140098">
    <property type="term" value="F:catalytic activity, acting on RNA"/>
    <property type="evidence" value="ECO:0007669"/>
    <property type="project" value="UniProtKB-ARBA"/>
</dbReference>
<dbReference type="InterPro" id="IPR006225">
    <property type="entry name" value="PsdUridine_synth_RluC/D"/>
</dbReference>
<dbReference type="InterPro" id="IPR006145">
    <property type="entry name" value="PsdUridine_synth_RsuA/RluA"/>
</dbReference>
<dbReference type="PANTHER" id="PTHR21600:SF83">
    <property type="entry name" value="PSEUDOURIDYLATE SYNTHASE RPUSD4, MITOCHONDRIAL"/>
    <property type="match status" value="1"/>
</dbReference>
<evidence type="ECO:0000256" key="1">
    <source>
        <dbReference type="ARBA" id="ARBA00000073"/>
    </source>
</evidence>
<comment type="similarity">
    <text evidence="2 6">Belongs to the pseudouridine synthase RluA family.</text>
</comment>
<reference evidence="8 9" key="1">
    <citation type="submission" date="2018-12" db="EMBL/GenBank/DDBJ databases">
        <authorList>
            <person name="Sun L."/>
            <person name="Chen Z."/>
        </authorList>
    </citation>
    <scope>NUCLEOTIDE SEQUENCE [LARGE SCALE GENOMIC DNA]</scope>
    <source>
        <strain evidence="8 9">DSM 15890</strain>
    </source>
</reference>
<feature type="domain" description="Pseudouridine synthase RsuA/RluA-like" evidence="7">
    <location>
        <begin position="90"/>
        <end position="245"/>
    </location>
</feature>
<dbReference type="Gene3D" id="3.30.2350.10">
    <property type="entry name" value="Pseudouridine synthase"/>
    <property type="match status" value="1"/>
</dbReference>
<dbReference type="SUPFAM" id="SSF55120">
    <property type="entry name" value="Pseudouridine synthase"/>
    <property type="match status" value="1"/>
</dbReference>
<dbReference type="GO" id="GO:0001522">
    <property type="term" value="P:pseudouridine synthesis"/>
    <property type="evidence" value="ECO:0007669"/>
    <property type="project" value="InterPro"/>
</dbReference>
<dbReference type="EMBL" id="RZNY01000038">
    <property type="protein sequence ID" value="RUT40328.1"/>
    <property type="molecule type" value="Genomic_DNA"/>
</dbReference>
<accession>A0A3S1DKR2</accession>
<keyword evidence="3 6" id="KW-0413">Isomerase</keyword>
<dbReference type="EC" id="5.4.99.-" evidence="6"/>
<dbReference type="Gene3D" id="3.10.290.10">
    <property type="entry name" value="RNA-binding S4 domain"/>
    <property type="match status" value="1"/>
</dbReference>
<dbReference type="GO" id="GO:0006396">
    <property type="term" value="P:RNA processing"/>
    <property type="evidence" value="ECO:0007669"/>
    <property type="project" value="UniProtKB-ARBA"/>
</dbReference>
<dbReference type="AlphaFoldDB" id="A0A3S1DKR2"/>
<evidence type="ECO:0000256" key="6">
    <source>
        <dbReference type="RuleBase" id="RU362028"/>
    </source>
</evidence>
<dbReference type="NCBIfam" id="TIGR00005">
    <property type="entry name" value="rluA_subfam"/>
    <property type="match status" value="1"/>
</dbReference>
<organism evidence="8 9">
    <name type="scientific">Paenibacillus anaericanus</name>
    <dbReference type="NCBI Taxonomy" id="170367"/>
    <lineage>
        <taxon>Bacteria</taxon>
        <taxon>Bacillati</taxon>
        <taxon>Bacillota</taxon>
        <taxon>Bacilli</taxon>
        <taxon>Bacillales</taxon>
        <taxon>Paenibacillaceae</taxon>
        <taxon>Paenibacillus</taxon>
    </lineage>
</organism>
<dbReference type="InterPro" id="IPR036986">
    <property type="entry name" value="S4_RNA-bd_sf"/>
</dbReference>
<dbReference type="InterPro" id="IPR050188">
    <property type="entry name" value="RluA_PseudoU_synthase"/>
</dbReference>
<dbReference type="Proteomes" id="UP000279446">
    <property type="component" value="Unassembled WGS sequence"/>
</dbReference>
<evidence type="ECO:0000256" key="2">
    <source>
        <dbReference type="ARBA" id="ARBA00010876"/>
    </source>
</evidence>
<dbReference type="GO" id="GO:0009982">
    <property type="term" value="F:pseudouridine synthase activity"/>
    <property type="evidence" value="ECO:0007669"/>
    <property type="project" value="InterPro"/>
</dbReference>
<protein>
    <recommendedName>
        <fullName evidence="6">Pseudouridine synthase</fullName>
        <ecNumber evidence="6">5.4.99.-</ecNumber>
    </recommendedName>
</protein>
<dbReference type="CDD" id="cd00165">
    <property type="entry name" value="S4"/>
    <property type="match status" value="1"/>
</dbReference>
<dbReference type="PROSITE" id="PS50889">
    <property type="entry name" value="S4"/>
    <property type="match status" value="1"/>
</dbReference>